<feature type="domain" description="DUF5123" evidence="1">
    <location>
        <begin position="420"/>
        <end position="529"/>
    </location>
</feature>
<evidence type="ECO:0000313" key="3">
    <source>
        <dbReference type="Proteomes" id="UP000283872"/>
    </source>
</evidence>
<organism evidence="2 3">
    <name type="scientific">Segatella copri</name>
    <dbReference type="NCBI Taxonomy" id="165179"/>
    <lineage>
        <taxon>Bacteria</taxon>
        <taxon>Pseudomonadati</taxon>
        <taxon>Bacteroidota</taxon>
        <taxon>Bacteroidia</taxon>
        <taxon>Bacteroidales</taxon>
        <taxon>Prevotellaceae</taxon>
        <taxon>Segatella</taxon>
    </lineage>
</organism>
<dbReference type="AlphaFoldDB" id="A0A3R5WGX6"/>
<comment type="caution">
    <text evidence="2">The sequence shown here is derived from an EMBL/GenBank/DDBJ whole genome shotgun (WGS) entry which is preliminary data.</text>
</comment>
<dbReference type="Proteomes" id="UP000283872">
    <property type="component" value="Unassembled WGS sequence"/>
</dbReference>
<dbReference type="RefSeq" id="WP_118086073.1">
    <property type="nucleotide sequence ID" value="NZ_QRVA01000035.1"/>
</dbReference>
<evidence type="ECO:0000313" key="2">
    <source>
        <dbReference type="EMBL" id="RGS13121.1"/>
    </source>
</evidence>
<protein>
    <submittedName>
        <fullName evidence="2">DUF5123 domain-containing protein</fullName>
    </submittedName>
</protein>
<dbReference type="InterPro" id="IPR033427">
    <property type="entry name" value="DUF5123"/>
</dbReference>
<dbReference type="Pfam" id="PF17161">
    <property type="entry name" value="DUF5123"/>
    <property type="match status" value="1"/>
</dbReference>
<accession>A0A3R5WGX6</accession>
<name>A0A3R5WGX6_9BACT</name>
<evidence type="ECO:0000259" key="1">
    <source>
        <dbReference type="Pfam" id="PF17161"/>
    </source>
</evidence>
<sequence>MNLSKINKSAISGAFMLLGFASLTSCTDDNDWSVDASYDRLFHSIEFSVTPLDDRAEVSFKKMPNTDYYIVEYSTDSLSNDIPMGGTEHSVVDSSFVDTPDSIYNLDGNTEYYIRIKGRSYSGKSSNWKYLDKFKFKTKAEQIITGVDVTSSTATVSFIAGKTIDAVYYYKSSEDSTKVDFTAEDVAAGKLTITGLKANSSYKVKLWNKENLRGTYSFKTTEAYPEGFDVMTLAEGEDLGTILKEATSDKVVIVMPKNATYQMISSDTGEQKGLIIPANIKSIYFWGESGAVSTWKVKEIKIEGEKDLIRFYNLNLENKDNSADYILNLNTNDNIGSIQFDKCNIKNTRGIIRLQKGIKPTIGSINFNNCLINKIGSYGVLAAGKDAPEAQLETVNLTNSTITNLSAGPMIAVANSMTKVNVDHCTLYDAVVGGKYLIDTNKNNNIVPNVSNTLIGQSAALENATATSYKNAPFVDVYYTNEYTWKSKLHIGDPVDISSADLWVSPSTGDFTIKDKYQSKYGNFGDPRWIVQ</sequence>
<proteinExistence type="predicted"/>
<gene>
    <name evidence="2" type="ORF">DWY11_12120</name>
</gene>
<reference evidence="2 3" key="1">
    <citation type="submission" date="2018-08" db="EMBL/GenBank/DDBJ databases">
        <title>A genome reference for cultivated species of the human gut microbiota.</title>
        <authorList>
            <person name="Zou Y."/>
            <person name="Xue W."/>
            <person name="Luo G."/>
        </authorList>
    </citation>
    <scope>NUCLEOTIDE SEQUENCE [LARGE SCALE GENOMIC DNA]</scope>
    <source>
        <strain evidence="2 3">AF24-12</strain>
    </source>
</reference>
<dbReference type="PROSITE" id="PS51257">
    <property type="entry name" value="PROKAR_LIPOPROTEIN"/>
    <property type="match status" value="1"/>
</dbReference>
<dbReference type="EMBL" id="QRVA01000035">
    <property type="protein sequence ID" value="RGS13121.1"/>
    <property type="molecule type" value="Genomic_DNA"/>
</dbReference>